<reference evidence="7" key="1">
    <citation type="submission" date="2021-01" db="EMBL/GenBank/DDBJ databases">
        <authorList>
            <person name="Corre E."/>
            <person name="Pelletier E."/>
            <person name="Niang G."/>
            <person name="Scheremetjew M."/>
            <person name="Finn R."/>
            <person name="Kale V."/>
            <person name="Holt S."/>
            <person name="Cochrane G."/>
            <person name="Meng A."/>
            <person name="Brown T."/>
            <person name="Cohen L."/>
        </authorList>
    </citation>
    <scope>NUCLEOTIDE SEQUENCE</scope>
    <source>
        <strain evidence="7">NY070348D</strain>
    </source>
</reference>
<feature type="transmembrane region" description="Helical" evidence="6">
    <location>
        <begin position="135"/>
        <end position="155"/>
    </location>
</feature>
<comment type="subcellular location">
    <subcellularLocation>
        <location evidence="1">Membrane</location>
        <topology evidence="1">Multi-pass membrane protein</topology>
    </subcellularLocation>
</comment>
<evidence type="ECO:0000256" key="1">
    <source>
        <dbReference type="ARBA" id="ARBA00004141"/>
    </source>
</evidence>
<feature type="transmembrane region" description="Helical" evidence="6">
    <location>
        <begin position="288"/>
        <end position="311"/>
    </location>
</feature>
<keyword evidence="3 6" id="KW-1133">Transmembrane helix</keyword>
<keyword evidence="4 6" id="KW-0472">Membrane</keyword>
<feature type="transmembrane region" description="Helical" evidence="6">
    <location>
        <begin position="218"/>
        <end position="239"/>
    </location>
</feature>
<dbReference type="InterPro" id="IPR037185">
    <property type="entry name" value="EmrE-like"/>
</dbReference>
<protein>
    <submittedName>
        <fullName evidence="7">Uncharacterized protein</fullName>
    </submittedName>
</protein>
<evidence type="ECO:0000256" key="5">
    <source>
        <dbReference type="SAM" id="MobiDB-lite"/>
    </source>
</evidence>
<dbReference type="EMBL" id="HBHK01009404">
    <property type="protein sequence ID" value="CAD9677504.1"/>
    <property type="molecule type" value="Transcribed_RNA"/>
</dbReference>
<dbReference type="InterPro" id="IPR008521">
    <property type="entry name" value="Mg_trans_NIPA"/>
</dbReference>
<feature type="transmembrane region" description="Helical" evidence="6">
    <location>
        <begin position="108"/>
        <end position="128"/>
    </location>
</feature>
<dbReference type="AlphaFoldDB" id="A0A7S2RQ18"/>
<feature type="transmembrane region" description="Helical" evidence="6">
    <location>
        <begin position="175"/>
        <end position="197"/>
    </location>
</feature>
<feature type="transmembrane region" description="Helical" evidence="6">
    <location>
        <begin position="39"/>
        <end position="60"/>
    </location>
</feature>
<gene>
    <name evidence="7" type="ORF">QSP1433_LOCUS5818</name>
</gene>
<dbReference type="SUPFAM" id="SSF103481">
    <property type="entry name" value="Multidrug resistance efflux transporter EmrE"/>
    <property type="match status" value="1"/>
</dbReference>
<dbReference type="PANTHER" id="PTHR12570">
    <property type="match status" value="1"/>
</dbReference>
<feature type="transmembrane region" description="Helical" evidence="6">
    <location>
        <begin position="259"/>
        <end position="281"/>
    </location>
</feature>
<accession>A0A7S2RQ18</accession>
<dbReference type="PANTHER" id="PTHR12570:SF9">
    <property type="entry name" value="MAGNESIUM TRANSPORTER NIPA8-RELATED"/>
    <property type="match status" value="1"/>
</dbReference>
<evidence type="ECO:0000256" key="4">
    <source>
        <dbReference type="ARBA" id="ARBA00023136"/>
    </source>
</evidence>
<proteinExistence type="predicted"/>
<dbReference type="Pfam" id="PF05653">
    <property type="entry name" value="Mg_trans_NIPA"/>
    <property type="match status" value="1"/>
</dbReference>
<name>A0A7S2RQ18_9STRA</name>
<feature type="region of interest" description="Disordered" evidence="5">
    <location>
        <begin position="374"/>
        <end position="443"/>
    </location>
</feature>
<dbReference type="GO" id="GO:0016020">
    <property type="term" value="C:membrane"/>
    <property type="evidence" value="ECO:0007669"/>
    <property type="project" value="UniProtKB-SubCell"/>
</dbReference>
<feature type="region of interest" description="Disordered" evidence="5">
    <location>
        <begin position="481"/>
        <end position="547"/>
    </location>
</feature>
<sequence>MSLFIEQGLRILEESGNVTLIDIDGCMSSSCGDGDAKSLWYVGVIVSIVGSVSSNFGVNTQKYSMMQEVKNHRNRSYLRQPIWMLGLFLVFLGAIADFGALGFAAQSLITPVGGFTMVANLFFASYWLGETITKLDIVSTSLIIFGIVLVAAFADKSEQCFTLETLVCLYHRTQFILYACFTALAIAVAYGMVWYIRRETKNMKEGECELPKFRRMRTAFPVLCATLSGLIGAQSVLFAKSTIEILKAVMRGDNEFTKPGTYIIILMMFLCIFGQIHWLAVGLRDYDAVIMVPLFQCVYVVFTIIGGASYFAEFRGFNLLQTIFFPIGVMLICSGVMGLAMHKSRTAEDLLEEHEQRLGSRTEGCADYLSDEFSSEDESSIPKSSKLGILPVSSKHQEEATPNAPSEDKRTRIKSEADDRKRRNTGLGTPRGRGESTMSRTRRFSVSNQDDFNNLTQYGAVAGVYAPVMMLQESVGGLFHHNEEGQSDATSPPPRRASRRRSFQLQTRKSLPSIEVDLEAATAASEGVRSPPASGKRKPSPSDIDRL</sequence>
<evidence type="ECO:0000256" key="3">
    <source>
        <dbReference type="ARBA" id="ARBA00022989"/>
    </source>
</evidence>
<feature type="transmembrane region" description="Helical" evidence="6">
    <location>
        <begin position="323"/>
        <end position="341"/>
    </location>
</feature>
<keyword evidence="2 6" id="KW-0812">Transmembrane</keyword>
<evidence type="ECO:0000313" key="7">
    <source>
        <dbReference type="EMBL" id="CAD9677504.1"/>
    </source>
</evidence>
<evidence type="ECO:0000256" key="6">
    <source>
        <dbReference type="SAM" id="Phobius"/>
    </source>
</evidence>
<evidence type="ECO:0000256" key="2">
    <source>
        <dbReference type="ARBA" id="ARBA00022692"/>
    </source>
</evidence>
<feature type="transmembrane region" description="Helical" evidence="6">
    <location>
        <begin position="81"/>
        <end position="102"/>
    </location>
</feature>
<organism evidence="7">
    <name type="scientific">Mucochytrium quahogii</name>
    <dbReference type="NCBI Taxonomy" id="96639"/>
    <lineage>
        <taxon>Eukaryota</taxon>
        <taxon>Sar</taxon>
        <taxon>Stramenopiles</taxon>
        <taxon>Bigyra</taxon>
        <taxon>Labyrinthulomycetes</taxon>
        <taxon>Thraustochytrida</taxon>
        <taxon>Thraustochytriidae</taxon>
        <taxon>Mucochytrium</taxon>
    </lineage>
</organism>
<feature type="compositionally biased region" description="Basic and acidic residues" evidence="5">
    <location>
        <begin position="406"/>
        <end position="421"/>
    </location>
</feature>
<dbReference type="GO" id="GO:0015095">
    <property type="term" value="F:magnesium ion transmembrane transporter activity"/>
    <property type="evidence" value="ECO:0007669"/>
    <property type="project" value="InterPro"/>
</dbReference>